<evidence type="ECO:0000313" key="3">
    <source>
        <dbReference type="Proteomes" id="UP000516437"/>
    </source>
</evidence>
<dbReference type="PANTHER" id="PTHR31260">
    <property type="entry name" value="CYSTATIN/MONELLIN SUPERFAMILY PROTEIN"/>
    <property type="match status" value="1"/>
</dbReference>
<dbReference type="Gene3D" id="3.10.450.10">
    <property type="match status" value="1"/>
</dbReference>
<evidence type="ECO:0000313" key="2">
    <source>
        <dbReference type="EMBL" id="KAB1221528.1"/>
    </source>
</evidence>
<gene>
    <name evidence="2" type="ORF">CJ030_MR2G000247</name>
</gene>
<proteinExistence type="predicted"/>
<dbReference type="AlphaFoldDB" id="A0A6A1WCU7"/>
<dbReference type="NCBIfam" id="TIGR01638">
    <property type="entry name" value="Atha_cystat_rel"/>
    <property type="match status" value="1"/>
</dbReference>
<dbReference type="InterPro" id="IPR006525">
    <property type="entry name" value="Cystatin-related_pln"/>
</dbReference>
<feature type="transmembrane region" description="Helical" evidence="1">
    <location>
        <begin position="54"/>
        <end position="74"/>
    </location>
</feature>
<evidence type="ECO:0000256" key="1">
    <source>
        <dbReference type="SAM" id="Phobius"/>
    </source>
</evidence>
<dbReference type="InterPro" id="IPR006462">
    <property type="entry name" value="MS5"/>
</dbReference>
<sequence length="139" mass="15568">MVKLEEKQMGAEGSGSEEDCDFYNDGLHEMADEEELFYSSHVLKSDKKKGKLEFVKALKAMTAVVAGVLFYITFDAKDLADGGSIKTYQSEVFSGIVETSVLSFRLKPPDFEQANSLDRWKDLCNYVKLASHQGVNPRK</sequence>
<protein>
    <submittedName>
        <fullName evidence="2">Uncharacterized protein</fullName>
    </submittedName>
</protein>
<dbReference type="SUPFAM" id="SSF54403">
    <property type="entry name" value="Cystatin/monellin"/>
    <property type="match status" value="1"/>
</dbReference>
<dbReference type="OrthoDB" id="1650456at2759"/>
<dbReference type="Proteomes" id="UP000516437">
    <property type="component" value="Chromosome 2"/>
</dbReference>
<keyword evidence="1" id="KW-0812">Transmembrane</keyword>
<accession>A0A6A1WCU7</accession>
<name>A0A6A1WCU7_9ROSI</name>
<comment type="caution">
    <text evidence="2">The sequence shown here is derived from an EMBL/GenBank/DDBJ whole genome shotgun (WGS) entry which is preliminary data.</text>
</comment>
<dbReference type="InterPro" id="IPR046350">
    <property type="entry name" value="Cystatin_sf"/>
</dbReference>
<organism evidence="2 3">
    <name type="scientific">Morella rubra</name>
    <name type="common">Chinese bayberry</name>
    <dbReference type="NCBI Taxonomy" id="262757"/>
    <lineage>
        <taxon>Eukaryota</taxon>
        <taxon>Viridiplantae</taxon>
        <taxon>Streptophyta</taxon>
        <taxon>Embryophyta</taxon>
        <taxon>Tracheophyta</taxon>
        <taxon>Spermatophyta</taxon>
        <taxon>Magnoliopsida</taxon>
        <taxon>eudicotyledons</taxon>
        <taxon>Gunneridae</taxon>
        <taxon>Pentapetalae</taxon>
        <taxon>rosids</taxon>
        <taxon>fabids</taxon>
        <taxon>Fagales</taxon>
        <taxon>Myricaceae</taxon>
        <taxon>Morella</taxon>
    </lineage>
</organism>
<keyword evidence="3" id="KW-1185">Reference proteome</keyword>
<keyword evidence="1" id="KW-0472">Membrane</keyword>
<dbReference type="EMBL" id="RXIC02000020">
    <property type="protein sequence ID" value="KAB1221528.1"/>
    <property type="molecule type" value="Genomic_DNA"/>
</dbReference>
<dbReference type="PANTHER" id="PTHR31260:SF69">
    <property type="entry name" value="CYSTATIN_MONELLIN SUPERFAMILY PROTEIN"/>
    <property type="match status" value="1"/>
</dbReference>
<reference evidence="2 3" key="1">
    <citation type="journal article" date="2019" name="Plant Biotechnol. J.">
        <title>The red bayberry genome and genetic basis of sex determination.</title>
        <authorList>
            <person name="Jia H.M."/>
            <person name="Jia H.J."/>
            <person name="Cai Q.L."/>
            <person name="Wang Y."/>
            <person name="Zhao H.B."/>
            <person name="Yang W.F."/>
            <person name="Wang G.Y."/>
            <person name="Li Y.H."/>
            <person name="Zhan D.L."/>
            <person name="Shen Y.T."/>
            <person name="Niu Q.F."/>
            <person name="Chang L."/>
            <person name="Qiu J."/>
            <person name="Zhao L."/>
            <person name="Xie H.B."/>
            <person name="Fu W.Y."/>
            <person name="Jin J."/>
            <person name="Li X.W."/>
            <person name="Jiao Y."/>
            <person name="Zhou C.C."/>
            <person name="Tu T."/>
            <person name="Chai C.Y."/>
            <person name="Gao J.L."/>
            <person name="Fan L.J."/>
            <person name="van de Weg E."/>
            <person name="Wang J.Y."/>
            <person name="Gao Z.S."/>
        </authorList>
    </citation>
    <scope>NUCLEOTIDE SEQUENCE [LARGE SCALE GENOMIC DNA]</scope>
    <source>
        <tissue evidence="2">Leaves</tissue>
    </source>
</reference>
<keyword evidence="1" id="KW-1133">Transmembrane helix</keyword>